<evidence type="ECO:0000313" key="5">
    <source>
        <dbReference type="Proteomes" id="UP001597282"/>
    </source>
</evidence>
<sequence>MSKWHVHAPDYARQANEHPHLSIAKVWDEDPQRGQEWATELGVPFEADLNQVLEDPAIDGVIVDTATHLHKEVIIAAARKGKHIFTEKVLAFTVADCQEIYAAVEEAQVQMMVSLPRLTETAYLYAQQALDQGLLGRLTTIRCRLAHNGAVPSGPEGQGWLPQRFFDPVACGGGALIDLGAHPIYLTNRLAGTATAVQARLSSFLGGEVDDNATVIVEYASGALGVIEAGFVSGGSPFLLECHGTEGSVIVTDSTIRVNSNHSSQQGWHQPEQLPTPLSSPMEQWVDRIRDGKEPTITKEDVIGLTAINEAARLSHQEERRVKMESQSC</sequence>
<dbReference type="InterPro" id="IPR036291">
    <property type="entry name" value="NAD(P)-bd_dom_sf"/>
</dbReference>
<dbReference type="Gene3D" id="3.40.50.720">
    <property type="entry name" value="NAD(P)-binding Rossmann-like Domain"/>
    <property type="match status" value="1"/>
</dbReference>
<evidence type="ECO:0000313" key="4">
    <source>
        <dbReference type="EMBL" id="MFD1427538.1"/>
    </source>
</evidence>
<dbReference type="Proteomes" id="UP001597282">
    <property type="component" value="Unassembled WGS sequence"/>
</dbReference>
<dbReference type="Pfam" id="PF01408">
    <property type="entry name" value="GFO_IDH_MocA"/>
    <property type="match status" value="1"/>
</dbReference>
<dbReference type="EMBL" id="JBHTNU010000010">
    <property type="protein sequence ID" value="MFD1427538.1"/>
    <property type="molecule type" value="Genomic_DNA"/>
</dbReference>
<comment type="caution">
    <text evidence="4">The sequence shown here is derived from an EMBL/GenBank/DDBJ whole genome shotgun (WGS) entry which is preliminary data.</text>
</comment>
<dbReference type="Gene3D" id="3.30.360.10">
    <property type="entry name" value="Dihydrodipicolinate Reductase, domain 2"/>
    <property type="match status" value="1"/>
</dbReference>
<keyword evidence="5" id="KW-1185">Reference proteome</keyword>
<dbReference type="SUPFAM" id="SSF55347">
    <property type="entry name" value="Glyceraldehyde-3-phosphate dehydrogenase-like, C-terminal domain"/>
    <property type="match status" value="1"/>
</dbReference>
<evidence type="ECO:0000256" key="1">
    <source>
        <dbReference type="ARBA" id="ARBA00023002"/>
    </source>
</evidence>
<dbReference type="PANTHER" id="PTHR43818:SF11">
    <property type="entry name" value="BCDNA.GH03377"/>
    <property type="match status" value="1"/>
</dbReference>
<evidence type="ECO:0000259" key="2">
    <source>
        <dbReference type="Pfam" id="PF01408"/>
    </source>
</evidence>
<accession>A0ABW4CC98</accession>
<feature type="domain" description="GFO/IDH/MocA-like oxidoreductase" evidence="3">
    <location>
        <begin position="123"/>
        <end position="249"/>
    </location>
</feature>
<reference evidence="5" key="1">
    <citation type="journal article" date="2019" name="Int. J. Syst. Evol. Microbiol.">
        <title>The Global Catalogue of Microorganisms (GCM) 10K type strain sequencing project: providing services to taxonomists for standard genome sequencing and annotation.</title>
        <authorList>
            <consortium name="The Broad Institute Genomics Platform"/>
            <consortium name="The Broad Institute Genome Sequencing Center for Infectious Disease"/>
            <person name="Wu L."/>
            <person name="Ma J."/>
        </authorList>
    </citation>
    <scope>NUCLEOTIDE SEQUENCE [LARGE SCALE GENOMIC DNA]</scope>
    <source>
        <strain evidence="5">S1</strain>
    </source>
</reference>
<protein>
    <submittedName>
        <fullName evidence="4">Gfo/Idh/MocA family protein</fullName>
    </submittedName>
</protein>
<dbReference type="InterPro" id="IPR000683">
    <property type="entry name" value="Gfo/Idh/MocA-like_OxRdtase_N"/>
</dbReference>
<dbReference type="InterPro" id="IPR050463">
    <property type="entry name" value="Gfo/Idh/MocA_oxidrdct_glycsds"/>
</dbReference>
<dbReference type="Pfam" id="PF22725">
    <property type="entry name" value="GFO_IDH_MocA_C3"/>
    <property type="match status" value="1"/>
</dbReference>
<dbReference type="SUPFAM" id="SSF51735">
    <property type="entry name" value="NAD(P)-binding Rossmann-fold domains"/>
    <property type="match status" value="1"/>
</dbReference>
<feature type="domain" description="Gfo/Idh/MocA-like oxidoreductase N-terminal" evidence="2">
    <location>
        <begin position="9"/>
        <end position="113"/>
    </location>
</feature>
<proteinExistence type="predicted"/>
<organism evidence="4 5">
    <name type="scientific">Kroppenstedtia sanguinis</name>
    <dbReference type="NCBI Taxonomy" id="1380684"/>
    <lineage>
        <taxon>Bacteria</taxon>
        <taxon>Bacillati</taxon>
        <taxon>Bacillota</taxon>
        <taxon>Bacilli</taxon>
        <taxon>Bacillales</taxon>
        <taxon>Thermoactinomycetaceae</taxon>
        <taxon>Kroppenstedtia</taxon>
    </lineage>
</organism>
<keyword evidence="1" id="KW-0560">Oxidoreductase</keyword>
<name>A0ABW4CC98_9BACL</name>
<gene>
    <name evidence="4" type="ORF">ACFQ4Y_11540</name>
</gene>
<evidence type="ECO:0000259" key="3">
    <source>
        <dbReference type="Pfam" id="PF22725"/>
    </source>
</evidence>
<dbReference type="InterPro" id="IPR055170">
    <property type="entry name" value="GFO_IDH_MocA-like_dom"/>
</dbReference>
<dbReference type="PANTHER" id="PTHR43818">
    <property type="entry name" value="BCDNA.GH03377"/>
    <property type="match status" value="1"/>
</dbReference>